<evidence type="ECO:0000313" key="1">
    <source>
        <dbReference type="EMBL" id="AOM83066.1"/>
    </source>
</evidence>
<keyword evidence="2" id="KW-1185">Reference proteome</keyword>
<organism evidence="1 2">
    <name type="scientific">Salisediminibacterium beveridgei</name>
    <dbReference type="NCBI Taxonomy" id="632773"/>
    <lineage>
        <taxon>Bacteria</taxon>
        <taxon>Bacillati</taxon>
        <taxon>Bacillota</taxon>
        <taxon>Bacilli</taxon>
        <taxon>Bacillales</taxon>
        <taxon>Bacillaceae</taxon>
        <taxon>Salisediminibacterium</taxon>
    </lineage>
</organism>
<accession>A0A1D7QVM5</accession>
<sequence>MAFGIKKEELNLWKAVVASGEVALLTHYWYDERFPQYNTVTKAGCSNRQKLIRWGKSHGLKEEWLHERECFPHFDLIGKQEEEIVQIERKSNNAVLINGIK</sequence>
<dbReference type="RefSeq" id="WP_069365083.1">
    <property type="nucleotide sequence ID" value="NZ_CP012502.1"/>
</dbReference>
<evidence type="ECO:0000313" key="2">
    <source>
        <dbReference type="Proteomes" id="UP000094463"/>
    </source>
</evidence>
<dbReference type="KEGG" id="bbev:BBEV_1705"/>
<gene>
    <name evidence="1" type="ORF">BBEV_1705</name>
</gene>
<name>A0A1D7QVM5_9BACI</name>
<dbReference type="AlphaFoldDB" id="A0A1D7QVM5"/>
<evidence type="ECO:0008006" key="3">
    <source>
        <dbReference type="Google" id="ProtNLM"/>
    </source>
</evidence>
<dbReference type="PATRIC" id="fig|632773.3.peg.1791"/>
<dbReference type="Proteomes" id="UP000094463">
    <property type="component" value="Chromosome"/>
</dbReference>
<dbReference type="EMBL" id="CP012502">
    <property type="protein sequence ID" value="AOM83066.1"/>
    <property type="molecule type" value="Genomic_DNA"/>
</dbReference>
<protein>
    <recommendedName>
        <fullName evidence="3">YneQ</fullName>
    </recommendedName>
</protein>
<reference evidence="1 2" key="1">
    <citation type="submission" date="2015-08" db="EMBL/GenBank/DDBJ databases">
        <title>The complete genome sequence of Bacillus beveridgei MLTeJB.</title>
        <authorList>
            <person name="Hanson T.E."/>
            <person name="Mesa C."/>
            <person name="Basesman S.M."/>
            <person name="Oremland R.S."/>
        </authorList>
    </citation>
    <scope>NUCLEOTIDE SEQUENCE [LARGE SCALE GENOMIC DNA]</scope>
    <source>
        <strain evidence="1 2">MLTeJB</strain>
    </source>
</reference>
<proteinExistence type="predicted"/>
<dbReference type="OrthoDB" id="2361368at2"/>
<dbReference type="STRING" id="632773.BBEV_1705"/>